<evidence type="ECO:0000313" key="8">
    <source>
        <dbReference type="EMBL" id="KAK8489402.1"/>
    </source>
</evidence>
<dbReference type="Proteomes" id="UP001472677">
    <property type="component" value="Unassembled WGS sequence"/>
</dbReference>
<evidence type="ECO:0000256" key="5">
    <source>
        <dbReference type="RuleBase" id="RU369093"/>
    </source>
</evidence>
<dbReference type="Gene3D" id="1.25.10.10">
    <property type="entry name" value="Leucine-rich Repeat Variant"/>
    <property type="match status" value="1"/>
</dbReference>
<dbReference type="EMBL" id="JBBPBM010000927">
    <property type="protein sequence ID" value="KAK8489402.1"/>
    <property type="molecule type" value="Genomic_DNA"/>
</dbReference>
<dbReference type="InterPro" id="IPR016024">
    <property type="entry name" value="ARM-type_fold"/>
</dbReference>
<dbReference type="Pfam" id="PF04564">
    <property type="entry name" value="U-box"/>
    <property type="match status" value="1"/>
</dbReference>
<gene>
    <name evidence="8" type="ORF">V6N12_072877</name>
</gene>
<evidence type="ECO:0000256" key="1">
    <source>
        <dbReference type="ARBA" id="ARBA00000900"/>
    </source>
</evidence>
<dbReference type="CDD" id="cd16664">
    <property type="entry name" value="RING-Ubox_PUB"/>
    <property type="match status" value="1"/>
</dbReference>
<comment type="pathway">
    <text evidence="2 5">Protein modification; protein ubiquitination.</text>
</comment>
<dbReference type="Gene3D" id="3.30.40.10">
    <property type="entry name" value="Zinc/RING finger domain, C3HC4 (zinc finger)"/>
    <property type="match status" value="1"/>
</dbReference>
<keyword evidence="9" id="KW-1185">Reference proteome</keyword>
<sequence>MHGHQGLKFTAHSRSIAGKKIAFSLYYHFFDDDDGISGEEQGRGSCPFDQRKTSDKACDKEKQKNGEEKMSPLIAIEASDLSMKDKSVAFPKGYPKMPMYQPSSRREVDSSQVLDLETAVKDGVLGGGGGGVITTAAFASDKLDLKIMIEELESMDVPTVFICPISLEPMHDPVTLCTGQTYERSNILKWFSLGHCTCPTTMQELWDDSVTPNKTLQQLIYSWFSQKYLAMKKRSEDVQGRVKEILENLKKIKGQARVQALKELRQVVQAHGSAKKTVVENGGIGLISSLLGPFTTHAVGSEVIGVLVSLNLDLNSKSDLLQPAKMSLIVDILNEGSIETKINCTRLIGMLMEGTDFASENIASLSLLVGLLRLVKDKKHPNGVLVGLSLLETICSHESVRSSFVNVGAVPQLVELIPGLTNECLELVLHVLELLSSTPEGRLALKDCPNTIPNIVKLLMKASENCTQLALSILWAICKFAPEECASLAVDAGVAAKLLLVIQSGCNPMLKQRSAELLKLCSLNYTTTIFISKCKLTRTIQ</sequence>
<dbReference type="PROSITE" id="PS51698">
    <property type="entry name" value="U_BOX"/>
    <property type="match status" value="1"/>
</dbReference>
<evidence type="ECO:0000256" key="3">
    <source>
        <dbReference type="ARBA" id="ARBA00022679"/>
    </source>
</evidence>
<evidence type="ECO:0000256" key="2">
    <source>
        <dbReference type="ARBA" id="ARBA00004906"/>
    </source>
</evidence>
<feature type="compositionally biased region" description="Basic and acidic residues" evidence="6">
    <location>
        <begin position="49"/>
        <end position="69"/>
    </location>
</feature>
<dbReference type="InterPro" id="IPR011989">
    <property type="entry name" value="ARM-like"/>
</dbReference>
<dbReference type="SUPFAM" id="SSF57850">
    <property type="entry name" value="RING/U-box"/>
    <property type="match status" value="1"/>
</dbReference>
<evidence type="ECO:0000313" key="9">
    <source>
        <dbReference type="Proteomes" id="UP001472677"/>
    </source>
</evidence>
<dbReference type="InterPro" id="IPR045210">
    <property type="entry name" value="RING-Ubox_PUB"/>
</dbReference>
<keyword evidence="4 5" id="KW-0833">Ubl conjugation pathway</keyword>
<dbReference type="InterPro" id="IPR013083">
    <property type="entry name" value="Znf_RING/FYVE/PHD"/>
</dbReference>
<dbReference type="InterPro" id="IPR045185">
    <property type="entry name" value="PUB22/23/24-like"/>
</dbReference>
<evidence type="ECO:0000256" key="4">
    <source>
        <dbReference type="ARBA" id="ARBA00022786"/>
    </source>
</evidence>
<accession>A0ABR2A9F2</accession>
<dbReference type="PANTHER" id="PTHR22849">
    <property type="entry name" value="WDSAM1 PROTEIN"/>
    <property type="match status" value="1"/>
</dbReference>
<dbReference type="Pfam" id="PF25598">
    <property type="entry name" value="ARM_PUB"/>
    <property type="match status" value="1"/>
</dbReference>
<dbReference type="EC" id="2.3.2.27" evidence="5"/>
<comment type="function">
    <text evidence="5">Functions as an E3 ubiquitin ligase.</text>
</comment>
<comment type="caution">
    <text evidence="8">The sequence shown here is derived from an EMBL/GenBank/DDBJ whole genome shotgun (WGS) entry which is preliminary data.</text>
</comment>
<evidence type="ECO:0000259" key="7">
    <source>
        <dbReference type="PROSITE" id="PS51698"/>
    </source>
</evidence>
<dbReference type="SMART" id="SM00504">
    <property type="entry name" value="Ubox"/>
    <property type="match status" value="1"/>
</dbReference>
<dbReference type="InterPro" id="IPR058678">
    <property type="entry name" value="ARM_PUB"/>
</dbReference>
<dbReference type="PANTHER" id="PTHR22849:SF6">
    <property type="entry name" value="U-BOX DOMAIN-CONTAINING PROTEIN"/>
    <property type="match status" value="1"/>
</dbReference>
<name>A0ABR2A9F2_9ROSI</name>
<proteinExistence type="predicted"/>
<keyword evidence="3 5" id="KW-0808">Transferase</keyword>
<reference evidence="8 9" key="1">
    <citation type="journal article" date="2024" name="G3 (Bethesda)">
        <title>Genome assembly of Hibiscus sabdariffa L. provides insights into metabolisms of medicinal natural products.</title>
        <authorList>
            <person name="Kim T."/>
        </authorList>
    </citation>
    <scope>NUCLEOTIDE SEQUENCE [LARGE SCALE GENOMIC DNA]</scope>
    <source>
        <strain evidence="8">TK-2024</strain>
        <tissue evidence="8">Old leaves</tissue>
    </source>
</reference>
<dbReference type="SUPFAM" id="SSF48371">
    <property type="entry name" value="ARM repeat"/>
    <property type="match status" value="1"/>
</dbReference>
<organism evidence="8 9">
    <name type="scientific">Hibiscus sabdariffa</name>
    <name type="common">roselle</name>
    <dbReference type="NCBI Taxonomy" id="183260"/>
    <lineage>
        <taxon>Eukaryota</taxon>
        <taxon>Viridiplantae</taxon>
        <taxon>Streptophyta</taxon>
        <taxon>Embryophyta</taxon>
        <taxon>Tracheophyta</taxon>
        <taxon>Spermatophyta</taxon>
        <taxon>Magnoliopsida</taxon>
        <taxon>eudicotyledons</taxon>
        <taxon>Gunneridae</taxon>
        <taxon>Pentapetalae</taxon>
        <taxon>rosids</taxon>
        <taxon>malvids</taxon>
        <taxon>Malvales</taxon>
        <taxon>Malvaceae</taxon>
        <taxon>Malvoideae</taxon>
        <taxon>Hibiscus</taxon>
    </lineage>
</organism>
<feature type="domain" description="U-box" evidence="7">
    <location>
        <begin position="156"/>
        <end position="230"/>
    </location>
</feature>
<protein>
    <recommendedName>
        <fullName evidence="5 7">U-box domain-containing protein</fullName>
        <ecNumber evidence="5">2.3.2.27</ecNumber>
    </recommendedName>
    <alternativeName>
        <fullName evidence="5">RING-type E3 ubiquitin transferase PUB</fullName>
    </alternativeName>
</protein>
<comment type="catalytic activity">
    <reaction evidence="1 5">
        <text>S-ubiquitinyl-[E2 ubiquitin-conjugating enzyme]-L-cysteine + [acceptor protein]-L-lysine = [E2 ubiquitin-conjugating enzyme]-L-cysteine + N(6)-ubiquitinyl-[acceptor protein]-L-lysine.</text>
        <dbReference type="EC" id="2.3.2.27"/>
    </reaction>
</comment>
<evidence type="ECO:0000256" key="6">
    <source>
        <dbReference type="SAM" id="MobiDB-lite"/>
    </source>
</evidence>
<feature type="region of interest" description="Disordered" evidence="6">
    <location>
        <begin position="39"/>
        <end position="69"/>
    </location>
</feature>
<dbReference type="InterPro" id="IPR003613">
    <property type="entry name" value="Ubox_domain"/>
</dbReference>